<name>A0A836C0Y0_9CHLO</name>
<keyword evidence="2" id="KW-1185">Reference proteome</keyword>
<comment type="caution">
    <text evidence="1">The sequence shown here is derived from an EMBL/GenBank/DDBJ whole genome shotgun (WGS) entry which is preliminary data.</text>
</comment>
<dbReference type="EMBL" id="JAEHOE010000027">
    <property type="protein sequence ID" value="KAG2495013.1"/>
    <property type="molecule type" value="Genomic_DNA"/>
</dbReference>
<evidence type="ECO:0000313" key="1">
    <source>
        <dbReference type="EMBL" id="KAG2495013.1"/>
    </source>
</evidence>
<organism evidence="1 2">
    <name type="scientific">Edaphochlamys debaryana</name>
    <dbReference type="NCBI Taxonomy" id="47281"/>
    <lineage>
        <taxon>Eukaryota</taxon>
        <taxon>Viridiplantae</taxon>
        <taxon>Chlorophyta</taxon>
        <taxon>core chlorophytes</taxon>
        <taxon>Chlorophyceae</taxon>
        <taxon>CS clade</taxon>
        <taxon>Chlamydomonadales</taxon>
        <taxon>Chlamydomonadales incertae sedis</taxon>
        <taxon>Edaphochlamys</taxon>
    </lineage>
</organism>
<protein>
    <submittedName>
        <fullName evidence="1">Uncharacterized protein</fullName>
    </submittedName>
</protein>
<gene>
    <name evidence="1" type="ORF">HYH03_006946</name>
</gene>
<dbReference type="Proteomes" id="UP000612055">
    <property type="component" value="Unassembled WGS sequence"/>
</dbReference>
<sequence>MDQSGPFAQAAAFLLAPNGTWSMWVMPRGASTYKWRISSAEVGFTCPERGGTSNAPYTYHLLNWDGIRVLPFFERQNEEIRNKDGKVVWSHRDLIDDCPTPVLRSPPPRGH</sequence>
<proteinExistence type="predicted"/>
<accession>A0A836C0Y0</accession>
<dbReference type="AlphaFoldDB" id="A0A836C0Y0"/>
<evidence type="ECO:0000313" key="2">
    <source>
        <dbReference type="Proteomes" id="UP000612055"/>
    </source>
</evidence>
<reference evidence="1" key="1">
    <citation type="journal article" date="2020" name="bioRxiv">
        <title>Comparative genomics of Chlamydomonas.</title>
        <authorList>
            <person name="Craig R.J."/>
            <person name="Hasan A.R."/>
            <person name="Ness R.W."/>
            <person name="Keightley P.D."/>
        </authorList>
    </citation>
    <scope>NUCLEOTIDE SEQUENCE</scope>
    <source>
        <strain evidence="1">CCAP 11/70</strain>
    </source>
</reference>